<dbReference type="PROSITE" id="PS51740">
    <property type="entry name" value="SPOVT_ABRB"/>
    <property type="match status" value="1"/>
</dbReference>
<evidence type="ECO:0000313" key="3">
    <source>
        <dbReference type="EMBL" id="GAA5441571.1"/>
    </source>
</evidence>
<dbReference type="EMBL" id="BAABQU010000057">
    <property type="protein sequence ID" value="GAA5441571.1"/>
    <property type="molecule type" value="Genomic_DNA"/>
</dbReference>
<feature type="domain" description="SpoVT-AbrB" evidence="2">
    <location>
        <begin position="2"/>
        <end position="47"/>
    </location>
</feature>
<dbReference type="Gene3D" id="2.10.260.10">
    <property type="match status" value="1"/>
</dbReference>
<evidence type="ECO:0000256" key="1">
    <source>
        <dbReference type="PROSITE-ProRule" id="PRU01076"/>
    </source>
</evidence>
<dbReference type="SMART" id="SM00966">
    <property type="entry name" value="SpoVT_AbrB"/>
    <property type="match status" value="1"/>
</dbReference>
<evidence type="ECO:0000313" key="4">
    <source>
        <dbReference type="Proteomes" id="UP001423409"/>
    </source>
</evidence>
<reference evidence="3 4" key="1">
    <citation type="submission" date="2024-02" db="EMBL/GenBank/DDBJ databases">
        <title>Deinococcus caeni NBRC 101312.</title>
        <authorList>
            <person name="Ichikawa N."/>
            <person name="Katano-Makiyama Y."/>
            <person name="Hidaka K."/>
        </authorList>
    </citation>
    <scope>NUCLEOTIDE SEQUENCE [LARGE SCALE GENOMIC DNA]</scope>
    <source>
        <strain evidence="3 4">NBRC 101312</strain>
    </source>
</reference>
<protein>
    <submittedName>
        <fullName evidence="3">Antitoxin VapB27</fullName>
    </submittedName>
</protein>
<sequence>MTAHLEIDRFGRILIPKALRDALALQPGAQLEVELEGGALHLRPAARDAQVTRHHGRLILNAEGAITGDPVQDLRDERLNEVLGSW</sequence>
<keyword evidence="1" id="KW-0238">DNA-binding</keyword>
<gene>
    <name evidence="3" type="ORF">Dcae01_03109</name>
</gene>
<dbReference type="SUPFAM" id="SSF89447">
    <property type="entry name" value="AbrB/MazE/MraZ-like"/>
    <property type="match status" value="1"/>
</dbReference>
<evidence type="ECO:0000259" key="2">
    <source>
        <dbReference type="PROSITE" id="PS51740"/>
    </source>
</evidence>
<keyword evidence="4" id="KW-1185">Reference proteome</keyword>
<dbReference type="Proteomes" id="UP001423409">
    <property type="component" value="Unassembled WGS sequence"/>
</dbReference>
<dbReference type="Pfam" id="PF04014">
    <property type="entry name" value="MazE_antitoxin"/>
    <property type="match status" value="1"/>
</dbReference>
<organism evidence="3 4">
    <name type="scientific">Deinococcus caeni</name>
    <dbReference type="NCBI Taxonomy" id="569127"/>
    <lineage>
        <taxon>Bacteria</taxon>
        <taxon>Thermotogati</taxon>
        <taxon>Deinococcota</taxon>
        <taxon>Deinococci</taxon>
        <taxon>Deinococcales</taxon>
        <taxon>Deinococcaceae</taxon>
        <taxon>Deinococcus</taxon>
    </lineage>
</organism>
<name>A0ABP9UL84_9DEIO</name>
<accession>A0ABP9UL84</accession>
<dbReference type="InterPro" id="IPR037914">
    <property type="entry name" value="SpoVT-AbrB_sf"/>
</dbReference>
<dbReference type="RefSeq" id="WP_345447091.1">
    <property type="nucleotide sequence ID" value="NZ_BAABQU010000057.1"/>
</dbReference>
<comment type="caution">
    <text evidence="3">The sequence shown here is derived from an EMBL/GenBank/DDBJ whole genome shotgun (WGS) entry which is preliminary data.</text>
</comment>
<dbReference type="NCBIfam" id="TIGR01439">
    <property type="entry name" value="lp_hng_hel_AbrB"/>
    <property type="match status" value="1"/>
</dbReference>
<proteinExistence type="predicted"/>
<dbReference type="InterPro" id="IPR007159">
    <property type="entry name" value="SpoVT-AbrB_dom"/>
</dbReference>